<name>A0A4P9ZKA3_9FUNG</name>
<proteinExistence type="predicted"/>
<dbReference type="Proteomes" id="UP000268162">
    <property type="component" value="Unassembled WGS sequence"/>
</dbReference>
<accession>A0A4P9ZKA3</accession>
<protein>
    <submittedName>
        <fullName evidence="2">Uncharacterized protein</fullName>
    </submittedName>
</protein>
<gene>
    <name evidence="2" type="ORF">BJ085DRAFT_38978</name>
</gene>
<evidence type="ECO:0000313" key="3">
    <source>
        <dbReference type="Proteomes" id="UP000268162"/>
    </source>
</evidence>
<feature type="chain" id="PRO_5020473227" evidence="1">
    <location>
        <begin position="21"/>
        <end position="350"/>
    </location>
</feature>
<feature type="signal peptide" evidence="1">
    <location>
        <begin position="1"/>
        <end position="20"/>
    </location>
</feature>
<dbReference type="AlphaFoldDB" id="A0A4P9ZKA3"/>
<sequence length="350" mass="40190">MRCKIVSLAVVILFAGVSVAVGPSYKIRSPKSDLSRQNSLRSLISDGFSIPAKHISRVPSIIWNRIRLTKNKNAVSFFDAISNIAVSSLVRIIRDRLKMRESAEWIMAPKLAGILPGSFKTRLEAFQYMQTFYRESVVLEYYNLSPEFMAFVIPVLGYVHERQPIELAQLVTSTWPDYTLTYDNYSKLMVGRQTLSIIPPRLRILFHQINGPGEKSRILTLEQATRNNVINLIMATFAANEDFIGLDTFVSKLHDGYNGQLYYNLYSFANTAIALTLHVNPTKLSDLHELSQNRDMEYLFKTAHRDPTKFLEQNSENIMNSYMQFKGAEKFEIFMFTSHLSPELRDMFLQ</sequence>
<dbReference type="EMBL" id="ML003652">
    <property type="protein sequence ID" value="RKP33667.1"/>
    <property type="molecule type" value="Genomic_DNA"/>
</dbReference>
<keyword evidence="3" id="KW-1185">Reference proteome</keyword>
<evidence type="ECO:0000313" key="2">
    <source>
        <dbReference type="EMBL" id="RKP33667.1"/>
    </source>
</evidence>
<keyword evidence="1" id="KW-0732">Signal</keyword>
<organism evidence="2 3">
    <name type="scientific">Dimargaris cristalligena</name>
    <dbReference type="NCBI Taxonomy" id="215637"/>
    <lineage>
        <taxon>Eukaryota</taxon>
        <taxon>Fungi</taxon>
        <taxon>Fungi incertae sedis</taxon>
        <taxon>Zoopagomycota</taxon>
        <taxon>Kickxellomycotina</taxon>
        <taxon>Dimargaritomycetes</taxon>
        <taxon>Dimargaritales</taxon>
        <taxon>Dimargaritaceae</taxon>
        <taxon>Dimargaris</taxon>
    </lineage>
</organism>
<evidence type="ECO:0000256" key="1">
    <source>
        <dbReference type="SAM" id="SignalP"/>
    </source>
</evidence>
<reference evidence="3" key="1">
    <citation type="journal article" date="2018" name="Nat. Microbiol.">
        <title>Leveraging single-cell genomics to expand the fungal tree of life.</title>
        <authorList>
            <person name="Ahrendt S.R."/>
            <person name="Quandt C.A."/>
            <person name="Ciobanu D."/>
            <person name="Clum A."/>
            <person name="Salamov A."/>
            <person name="Andreopoulos B."/>
            <person name="Cheng J.F."/>
            <person name="Woyke T."/>
            <person name="Pelin A."/>
            <person name="Henrissat B."/>
            <person name="Reynolds N.K."/>
            <person name="Benny G.L."/>
            <person name="Smith M.E."/>
            <person name="James T.Y."/>
            <person name="Grigoriev I.V."/>
        </authorList>
    </citation>
    <scope>NUCLEOTIDE SEQUENCE [LARGE SCALE GENOMIC DNA]</scope>
    <source>
        <strain evidence="3">RSA 468</strain>
    </source>
</reference>